<dbReference type="InterPro" id="IPR032675">
    <property type="entry name" value="LRR_dom_sf"/>
</dbReference>
<dbReference type="Gene3D" id="3.80.10.10">
    <property type="entry name" value="Ribonuclease Inhibitor"/>
    <property type="match status" value="1"/>
</dbReference>
<dbReference type="OrthoDB" id="3365698at2759"/>
<evidence type="ECO:0000313" key="1">
    <source>
        <dbReference type="EMBL" id="KIY73419.1"/>
    </source>
</evidence>
<dbReference type="Proteomes" id="UP000054007">
    <property type="component" value="Unassembled WGS sequence"/>
</dbReference>
<dbReference type="EMBL" id="KN880436">
    <property type="protein sequence ID" value="KIY73419.1"/>
    <property type="molecule type" value="Genomic_DNA"/>
</dbReference>
<dbReference type="AlphaFoldDB" id="A0A0D7BTC1"/>
<gene>
    <name evidence="1" type="ORF">CYLTODRAFT_485568</name>
</gene>
<protein>
    <submittedName>
        <fullName evidence="1">Uncharacterized protein</fullName>
    </submittedName>
</protein>
<organism evidence="1 2">
    <name type="scientific">Cylindrobasidium torrendii FP15055 ss-10</name>
    <dbReference type="NCBI Taxonomy" id="1314674"/>
    <lineage>
        <taxon>Eukaryota</taxon>
        <taxon>Fungi</taxon>
        <taxon>Dikarya</taxon>
        <taxon>Basidiomycota</taxon>
        <taxon>Agaricomycotina</taxon>
        <taxon>Agaricomycetes</taxon>
        <taxon>Agaricomycetidae</taxon>
        <taxon>Agaricales</taxon>
        <taxon>Marasmiineae</taxon>
        <taxon>Physalacriaceae</taxon>
        <taxon>Cylindrobasidium</taxon>
    </lineage>
</organism>
<reference evidence="1 2" key="1">
    <citation type="journal article" date="2015" name="Fungal Genet. Biol.">
        <title>Evolution of novel wood decay mechanisms in Agaricales revealed by the genome sequences of Fistulina hepatica and Cylindrobasidium torrendii.</title>
        <authorList>
            <person name="Floudas D."/>
            <person name="Held B.W."/>
            <person name="Riley R."/>
            <person name="Nagy L.G."/>
            <person name="Koehler G."/>
            <person name="Ransdell A.S."/>
            <person name="Younus H."/>
            <person name="Chow J."/>
            <person name="Chiniquy J."/>
            <person name="Lipzen A."/>
            <person name="Tritt A."/>
            <person name="Sun H."/>
            <person name="Haridas S."/>
            <person name="LaButti K."/>
            <person name="Ohm R.A."/>
            <person name="Kues U."/>
            <person name="Blanchette R.A."/>
            <person name="Grigoriev I.V."/>
            <person name="Minto R.E."/>
            <person name="Hibbett D.S."/>
        </authorList>
    </citation>
    <scope>NUCLEOTIDE SEQUENCE [LARGE SCALE GENOMIC DNA]</scope>
    <source>
        <strain evidence="1 2">FP15055 ss-10</strain>
    </source>
</reference>
<sequence length="533" mass="60260">MNFESCSRCSAHLEESARQWVPLNGPDIPIEFMETNTAPSSSFDLAGYHRDLHALTRQRDEVDDCITALEASLAVWRVRKVHLDKTINNAKRVVHPIRNLPDDVLYTIIDYCVPKLSSLDLPAFSPVIPDSLGVDSPLTILSAVCKTWRAAILSNACLWSEVYVDISLWTSITAASVAERFEWALSHSRDCNLRFVIDLWMVDSRHDWPLLRDRLASMLHTSAFRIQTLGLLNIPTDTLQGLWPSTSTWRLPRMRHLRLVAAQKHPIPDPFLEMFFDAPLLQTYEQEGALPINIPVQQLQRCSLQNSQLPQIRSLSHASKLQLLSIDSESITILAPEPVLLPSLETLVMNNIAQLSDVLECIQAPSLRRLLLRIHANVDEDLADCRELPNVEDATIVYESDSPPSIGIISAFFRRTLPNVTRLRLYFRHADYTLGLFMLEELLAGKDILQHMRSLDMDASAFGEDSDVVDEVVAALKVRAIGGLTTLRVRMKKLGQQFEMEEELRRGLEGVVHLKIVVDEHPFGLDTGLHSWH</sequence>
<dbReference type="SUPFAM" id="SSF52058">
    <property type="entry name" value="L domain-like"/>
    <property type="match status" value="1"/>
</dbReference>
<keyword evidence="2" id="KW-1185">Reference proteome</keyword>
<name>A0A0D7BTC1_9AGAR</name>
<accession>A0A0D7BTC1</accession>
<proteinExistence type="predicted"/>
<evidence type="ECO:0000313" key="2">
    <source>
        <dbReference type="Proteomes" id="UP000054007"/>
    </source>
</evidence>